<feature type="compositionally biased region" description="Low complexity" evidence="1">
    <location>
        <begin position="759"/>
        <end position="779"/>
    </location>
</feature>
<feature type="compositionally biased region" description="Basic residues" evidence="1">
    <location>
        <begin position="632"/>
        <end position="641"/>
    </location>
</feature>
<feature type="compositionally biased region" description="Low complexity" evidence="1">
    <location>
        <begin position="804"/>
        <end position="817"/>
    </location>
</feature>
<accession>A0A8J4G8F3</accession>
<feature type="compositionally biased region" description="Polar residues" evidence="1">
    <location>
        <begin position="906"/>
        <end position="916"/>
    </location>
</feature>
<feature type="region of interest" description="Disordered" evidence="1">
    <location>
        <begin position="505"/>
        <end position="592"/>
    </location>
</feature>
<feature type="region of interest" description="Disordered" evidence="1">
    <location>
        <begin position="906"/>
        <end position="1091"/>
    </location>
</feature>
<feature type="region of interest" description="Disordered" evidence="1">
    <location>
        <begin position="1161"/>
        <end position="1199"/>
    </location>
</feature>
<feature type="compositionally biased region" description="Pro residues" evidence="1">
    <location>
        <begin position="1171"/>
        <end position="1195"/>
    </location>
</feature>
<feature type="compositionally biased region" description="Low complexity" evidence="1">
    <location>
        <begin position="522"/>
        <end position="534"/>
    </location>
</feature>
<sequence>MERPWEGSRRGSTTAAASPEAFTPFATSFASATDAAGGSSAATITGPEAFVANADRTLIHARIGPSASMPAPTTGGLFCPTTSVSVCRPLASPLTSPSAAYGIRMTDTAGAGPGASGGASAGGTLVSARPSSNATDFCTPIPAASSTVGERRIQRLLQKIDSVCSNSAHNAVSTRGVGTNVPYDYDNDVVKRLYGKSNPSSPSQRLDEQGLRELLMMLPASPEVVARVDMMSQPPPPPATAEPVALAAGGGHAAAAAGIEDIAGDLTSLAVLSSLPQVQLPTDKLGGAAKNGASIERVLAAIAPEDGDEDTLTARGEVPVRELGLVGSAGPSSGLNEILEPAAAAAAVVEPPVQLIELTPRPALVGNLVAVSEARRSSATALTGRRTEPGGRTGDALAGGGGGGGGDAAGSHACSTDGDAATGWAMAVGGGGGSNGNGYVDVGPKFLRSSSSSFNDAPERELSLRQLVPRGLVDRGRGSARLVGSASTSAASRALASHVLGDGTPAMIASTPPSSLPPPQAASPAAVSSVDSQSMGHPLRSRSHKAWGSGDGSSCGGGGCEDGITKAGSTPQGVTGGSSSDSDSDSDGLADFLDSAVGRPATATSADRRRCMVSEQAAYVTNGTVDGPYTTRQRRQHHRHNQPQPEHPLQLQLQQQHRQEAEGSGEPQQHGEQEDQQRQQQQDSRTMLRGRSHHWAPLHPKPPSRARRASAHNYSAAAAWVSTAAQPPRSPPLPSPPPQSPPLPSPPPPRPAFAGGDGAMISSSSAGAATGLDADGSSSLAEEPRRGAVPTSPLQARLFVGTGRSNRSLSEPSSSLRDPAGSGLKFTRPSSPPSPVYGSGGGADDEDENSPSSDWDFEVRQIGPTAPGGSKLAVASTPSPPSAPAAEAAANLVALIDENLNRNSNAVSVSSGTRTYQDGFRPLSPPPPDAMPITPASPPLIYPHPPPAFPSPCPPSATTASPAAAEVTATLQRAMCVRSQRRPGTSQLSLKHFGNRLETLEEEGHPRSVLSAADAAAAGGDSSSSGGGGGPWSTASGTSNTDGIGGRRQSLRNFTRRSTSSTPRHLHRRRRLTGEPGESSSDGSSSGSSDDEYLQTLFRPLRHAPPQNGANNPTSAHPADLTWVGQAALCTAQINAGAGDILPSTASSDLRSSHSLRFHSRHTGHHVQPPLVLPAPSSPPLPPPSPPPVPSPPPQQHDLTWARRPSLRVCSTGSAGASGGGAAAASGKDVVVTTLAVYHAPGGRDTATTSATVASQPLALRVPAGVAAAPAAGSSAAVAVHEWVGDGANGQLGGADSISELSTEDSQTKPLNIDRIKHDLERLLAK</sequence>
<feature type="region of interest" description="Disordered" evidence="1">
    <location>
        <begin position="622"/>
        <end position="886"/>
    </location>
</feature>
<feature type="compositionally biased region" description="Basic residues" evidence="1">
    <location>
        <begin position="688"/>
        <end position="710"/>
    </location>
</feature>
<evidence type="ECO:0000256" key="1">
    <source>
        <dbReference type="SAM" id="MobiDB-lite"/>
    </source>
</evidence>
<feature type="compositionally biased region" description="Pro residues" evidence="1">
    <location>
        <begin position="728"/>
        <end position="751"/>
    </location>
</feature>
<feature type="compositionally biased region" description="Low complexity" evidence="1">
    <location>
        <begin position="711"/>
        <end position="727"/>
    </location>
</feature>
<feature type="compositionally biased region" description="Pro residues" evidence="1">
    <location>
        <begin position="923"/>
        <end position="955"/>
    </location>
</feature>
<feature type="region of interest" description="Disordered" evidence="1">
    <location>
        <begin position="1291"/>
        <end position="1313"/>
    </location>
</feature>
<feature type="compositionally biased region" description="Polar residues" evidence="1">
    <location>
        <begin position="1299"/>
        <end position="1310"/>
    </location>
</feature>
<feature type="compositionally biased region" description="Low complexity" evidence="1">
    <location>
        <begin position="642"/>
        <end position="656"/>
    </location>
</feature>
<feature type="compositionally biased region" description="Gly residues" evidence="1">
    <location>
        <begin position="549"/>
        <end position="561"/>
    </location>
</feature>
<dbReference type="Proteomes" id="UP000722791">
    <property type="component" value="Unassembled WGS sequence"/>
</dbReference>
<feature type="compositionally biased region" description="Low complexity" evidence="1">
    <location>
        <begin position="1011"/>
        <end position="1024"/>
    </location>
</feature>
<evidence type="ECO:0000313" key="2">
    <source>
        <dbReference type="EMBL" id="GIM02037.1"/>
    </source>
</evidence>
<comment type="caution">
    <text evidence="2">The sequence shown here is derived from an EMBL/GenBank/DDBJ whole genome shotgun (WGS) entry which is preliminary data.</text>
</comment>
<protein>
    <submittedName>
        <fullName evidence="2">Uncharacterized protein</fullName>
    </submittedName>
</protein>
<name>A0A8J4G8F3_9CHLO</name>
<reference evidence="2" key="1">
    <citation type="journal article" date="2021" name="Proc. Natl. Acad. Sci. U.S.A.">
        <title>Three genomes in the algal genus Volvox reveal the fate of a haploid sex-determining region after a transition to homothallism.</title>
        <authorList>
            <person name="Yamamoto K."/>
            <person name="Hamaji T."/>
            <person name="Kawai-Toyooka H."/>
            <person name="Matsuzaki R."/>
            <person name="Takahashi F."/>
            <person name="Nishimura Y."/>
            <person name="Kawachi M."/>
            <person name="Noguchi H."/>
            <person name="Minakuchi Y."/>
            <person name="Umen J.G."/>
            <person name="Toyoda A."/>
            <person name="Nozaki H."/>
        </authorList>
    </citation>
    <scope>NUCLEOTIDE SEQUENCE</scope>
    <source>
        <strain evidence="2">NIES-3785</strain>
    </source>
</reference>
<dbReference type="EMBL" id="BNCQ01000010">
    <property type="protein sequence ID" value="GIM02037.1"/>
    <property type="molecule type" value="Genomic_DNA"/>
</dbReference>
<feature type="compositionally biased region" description="Gly residues" evidence="1">
    <location>
        <begin position="391"/>
        <end position="408"/>
    </location>
</feature>
<feature type="compositionally biased region" description="Low complexity" evidence="1">
    <location>
        <begin position="1051"/>
        <end position="1063"/>
    </location>
</feature>
<feature type="region of interest" description="Disordered" evidence="1">
    <location>
        <begin position="376"/>
        <end position="415"/>
    </location>
</feature>
<evidence type="ECO:0000313" key="3">
    <source>
        <dbReference type="Proteomes" id="UP000722791"/>
    </source>
</evidence>
<feature type="compositionally biased region" description="Low complexity" evidence="1">
    <location>
        <begin position="1074"/>
        <end position="1088"/>
    </location>
</feature>
<organism evidence="2 3">
    <name type="scientific">Volvox reticuliferus</name>
    <dbReference type="NCBI Taxonomy" id="1737510"/>
    <lineage>
        <taxon>Eukaryota</taxon>
        <taxon>Viridiplantae</taxon>
        <taxon>Chlorophyta</taxon>
        <taxon>core chlorophytes</taxon>
        <taxon>Chlorophyceae</taxon>
        <taxon>CS clade</taxon>
        <taxon>Chlamydomonadales</taxon>
        <taxon>Volvocaceae</taxon>
        <taxon>Volvox</taxon>
    </lineage>
</organism>
<proteinExistence type="predicted"/>
<gene>
    <name evidence="2" type="ORF">Vretimale_6778</name>
</gene>
<feature type="compositionally biased region" description="Low complexity" evidence="1">
    <location>
        <begin position="956"/>
        <end position="970"/>
    </location>
</feature>